<keyword evidence="2" id="KW-1185">Reference proteome</keyword>
<proteinExistence type="predicted"/>
<dbReference type="AlphaFoldDB" id="A0A3D9B2J3"/>
<sequence>MNSDFINKARQYIKCKNSAKKRIKQCFYPGCPNESINSHILQRQGILDQISINSHLWTFEKDVFEENEFAFKRTGLKKAFSFNGFCNTHDTELFKEIESGMIDFTSYRTNLLFTLRTVYDEIYKKMVYANTRDCLLKNDTTLFDKDKLQEESENAKLAIDDLNTLSGKILYDLDNNSQQFVFQNRTLPQIGICLSSFFTYDTSEEIEQIEKEKGSNLERYTELFMTIFPYKNNTKLIIAYEKIDEEKVKDYVDEFFLSNNPEICYKKITNLTIFNCQNKVFSEDFFNEKIRGIEYKYIEATQFMLNEENKIERTSYDINFYDNSFKDDFVGLNFQLT</sequence>
<dbReference type="EMBL" id="QNVV01000008">
    <property type="protein sequence ID" value="REC47568.1"/>
    <property type="molecule type" value="Genomic_DNA"/>
</dbReference>
<gene>
    <name evidence="1" type="ORF">DRF67_11040</name>
</gene>
<evidence type="ECO:0000313" key="1">
    <source>
        <dbReference type="EMBL" id="REC47568.1"/>
    </source>
</evidence>
<organism evidence="1 2">
    <name type="scientific">Chryseobacterium pennipullorum</name>
    <dbReference type="NCBI Taxonomy" id="2258963"/>
    <lineage>
        <taxon>Bacteria</taxon>
        <taxon>Pseudomonadati</taxon>
        <taxon>Bacteroidota</taxon>
        <taxon>Flavobacteriia</taxon>
        <taxon>Flavobacteriales</taxon>
        <taxon>Weeksellaceae</taxon>
        <taxon>Chryseobacterium group</taxon>
        <taxon>Chryseobacterium</taxon>
    </lineage>
</organism>
<evidence type="ECO:0000313" key="2">
    <source>
        <dbReference type="Proteomes" id="UP000256257"/>
    </source>
</evidence>
<dbReference type="Proteomes" id="UP000256257">
    <property type="component" value="Unassembled WGS sequence"/>
</dbReference>
<reference evidence="1 2" key="1">
    <citation type="submission" date="2018-06" db="EMBL/GenBank/DDBJ databases">
        <title>Novel Chryseobacterium species.</title>
        <authorList>
            <person name="Newman J."/>
            <person name="Hugo C."/>
            <person name="Oosthuizen L."/>
            <person name="Charimba G."/>
        </authorList>
    </citation>
    <scope>NUCLEOTIDE SEQUENCE [LARGE SCALE GENOMIC DNA]</scope>
    <source>
        <strain evidence="1 2">7_F195</strain>
    </source>
</reference>
<comment type="caution">
    <text evidence="1">The sequence shown here is derived from an EMBL/GenBank/DDBJ whole genome shotgun (WGS) entry which is preliminary data.</text>
</comment>
<dbReference type="OrthoDB" id="583051at2"/>
<protein>
    <submittedName>
        <fullName evidence="1">Uncharacterized protein</fullName>
    </submittedName>
</protein>
<name>A0A3D9B2J3_9FLAO</name>
<dbReference type="RefSeq" id="WP_115928361.1">
    <property type="nucleotide sequence ID" value="NZ_QNVV01000008.1"/>
</dbReference>
<accession>A0A3D9B2J3</accession>